<evidence type="ECO:0000256" key="2">
    <source>
        <dbReference type="ARBA" id="ARBA00022741"/>
    </source>
</evidence>
<gene>
    <name evidence="4 7" type="primary">ycgR</name>
    <name evidence="7" type="ORF">EM595_1516</name>
</gene>
<evidence type="ECO:0000256" key="4">
    <source>
        <dbReference type="HAMAP-Rule" id="MF_01457"/>
    </source>
</evidence>
<evidence type="ECO:0000259" key="5">
    <source>
        <dbReference type="Pfam" id="PF07238"/>
    </source>
</evidence>
<comment type="subcellular location">
    <subcellularLocation>
        <location evidence="4">Bacterial flagellum basal body</location>
    </subcellularLocation>
</comment>
<keyword evidence="2 4" id="KW-0547">Nucleotide-binding</keyword>
<dbReference type="Pfam" id="PF07317">
    <property type="entry name" value="PilZN"/>
    <property type="match status" value="1"/>
</dbReference>
<dbReference type="AlphaFoldDB" id="A0A0U5L4Q8"/>
<evidence type="ECO:0000313" key="8">
    <source>
        <dbReference type="Proteomes" id="UP000059419"/>
    </source>
</evidence>
<dbReference type="Proteomes" id="UP000059419">
    <property type="component" value="Chromosome 1"/>
</dbReference>
<feature type="domain" description="PilZ" evidence="5">
    <location>
        <begin position="117"/>
        <end position="234"/>
    </location>
</feature>
<evidence type="ECO:0000259" key="6">
    <source>
        <dbReference type="Pfam" id="PF07317"/>
    </source>
</evidence>
<keyword evidence="7" id="KW-0969">Cilium</keyword>
<keyword evidence="7" id="KW-0966">Cell projection</keyword>
<dbReference type="GO" id="GO:0071945">
    <property type="term" value="P:regulation of bacterial-type flagellum-dependent cell motility by regulation of motor speed"/>
    <property type="evidence" value="ECO:0007669"/>
    <property type="project" value="UniProtKB-UniRule"/>
</dbReference>
<dbReference type="GO" id="GO:0035438">
    <property type="term" value="F:cyclic-di-GMP binding"/>
    <property type="evidence" value="ECO:0007669"/>
    <property type="project" value="UniProtKB-UniRule"/>
</dbReference>
<keyword evidence="3 4" id="KW-0975">Bacterial flagellum</keyword>
<dbReference type="InterPro" id="IPR012349">
    <property type="entry name" value="Split_barrel_FMN-bd"/>
</dbReference>
<dbReference type="InterPro" id="IPR023787">
    <property type="entry name" value="T3SS_YcgR"/>
</dbReference>
<protein>
    <recommendedName>
        <fullName evidence="4">Flagellar brake protein YcgR</fullName>
    </recommendedName>
    <alternativeName>
        <fullName evidence="4">Cyclic di-GMP binding protein YcgR</fullName>
    </alternativeName>
</protein>
<organism evidence="7 8">
    <name type="scientific">Duffyella gerundensis</name>
    <dbReference type="NCBI Taxonomy" id="1619313"/>
    <lineage>
        <taxon>Bacteria</taxon>
        <taxon>Pseudomonadati</taxon>
        <taxon>Pseudomonadota</taxon>
        <taxon>Gammaproteobacteria</taxon>
        <taxon>Enterobacterales</taxon>
        <taxon>Erwiniaceae</taxon>
        <taxon>Duffyella</taxon>
    </lineage>
</organism>
<dbReference type="Gene3D" id="2.40.10.220">
    <property type="entry name" value="predicted glycosyltransferase like domains"/>
    <property type="match status" value="1"/>
</dbReference>
<dbReference type="InterPro" id="IPR009875">
    <property type="entry name" value="PilZ_domain"/>
</dbReference>
<comment type="subunit">
    <text evidence="4">Monomer. Interacts with the flagellar basal bodies.</text>
</comment>
<dbReference type="PATRIC" id="fig|1619313.3.peg.1571"/>
<dbReference type="EMBL" id="LN907827">
    <property type="protein sequence ID" value="CUU23750.1"/>
    <property type="molecule type" value="Genomic_DNA"/>
</dbReference>
<keyword evidence="7" id="KW-0282">Flagellum</keyword>
<evidence type="ECO:0000313" key="7">
    <source>
        <dbReference type="EMBL" id="CUU23750.1"/>
    </source>
</evidence>
<keyword evidence="1 4" id="KW-0973">c-di-GMP</keyword>
<dbReference type="InterPro" id="IPR009926">
    <property type="entry name" value="T3SS_YcgR_PilZN"/>
</dbReference>
<dbReference type="GO" id="GO:0071973">
    <property type="term" value="P:bacterial-type flagellum-dependent cell motility"/>
    <property type="evidence" value="ECO:0007669"/>
    <property type="project" value="UniProtKB-UniRule"/>
</dbReference>
<dbReference type="HAMAP" id="MF_01457">
    <property type="entry name" value="YcgR"/>
    <property type="match status" value="1"/>
</dbReference>
<accession>A0A0U5L4Q8</accession>
<evidence type="ECO:0000256" key="3">
    <source>
        <dbReference type="ARBA" id="ARBA00023143"/>
    </source>
</evidence>
<sequence length="248" mass="28622">MEWEVKENDNEQFIKRGTLAVLGVLRDLQRFRAPIMVTHARGQLISRILHVDDQQLIFDLGSNDYDNQVVQDVAEIHFSGDMQGARIEFSLTAFTVGEWENMPAFIAPLPEQLLKIQRREYFRISAPLEPVFWCHTRWPDGKPARFRLQDLSLGGMGVLLDEPLPDGLNGGEIMKNMRVELGEYGQFELDAQLLHVGERSTVSKKNETRVTPRLSFRFDSLNPVQERQLQQVIFALERLARDKATRFQ</sequence>
<comment type="function">
    <text evidence="4">Acts as a flagellar brake, regulating swimming and swarming in a bis-(3'-5') cyclic diguanylic acid (c-di-GMP)-dependent manner. Binds 1 c-di-GMP dimer per subunit. Increasing levels of c-di-GMP lead to decreased motility.</text>
</comment>
<dbReference type="GO" id="GO:0009425">
    <property type="term" value="C:bacterial-type flagellum basal body"/>
    <property type="evidence" value="ECO:0007669"/>
    <property type="project" value="UniProtKB-SubCell"/>
</dbReference>
<comment type="similarity">
    <text evidence="4">Belongs to the YcgR family.</text>
</comment>
<dbReference type="Pfam" id="PF07238">
    <property type="entry name" value="PilZ"/>
    <property type="match status" value="1"/>
</dbReference>
<feature type="domain" description="Type III secretion system flagellar brake protein YcgR PilZN" evidence="6">
    <location>
        <begin position="13"/>
        <end position="114"/>
    </location>
</feature>
<dbReference type="KEGG" id="ege:EM595_1516"/>
<dbReference type="STRING" id="1619313.EM595_1516"/>
<evidence type="ECO:0000256" key="1">
    <source>
        <dbReference type="ARBA" id="ARBA00022636"/>
    </source>
</evidence>
<dbReference type="Gene3D" id="2.30.110.10">
    <property type="entry name" value="Electron Transport, Fmn-binding Protein, Chain A"/>
    <property type="match status" value="1"/>
</dbReference>
<name>A0A0U5L4Q8_9GAMM</name>
<reference evidence="8" key="1">
    <citation type="submission" date="2015-11" db="EMBL/GenBank/DDBJ databases">
        <authorList>
            <person name="Blom J."/>
        </authorList>
    </citation>
    <scope>NUCLEOTIDE SEQUENCE [LARGE SCALE GENOMIC DNA]</scope>
</reference>
<keyword evidence="8" id="KW-1185">Reference proteome</keyword>
<proteinExistence type="inferred from homology"/>